<sequence>MIVQPDNPHDPQAAALLQQSHALMQSLFPAEANHFLSLDALAAPGITFFTAREGSVLLGTGALAAKAAYGEVKSMFTAADARGKGVARAILDRIEVEARARGLPLLLLETGTGLDAAHRLYRRAGFVPRGPFGDYDEGPYSLFFEKRL</sequence>
<proteinExistence type="predicted"/>
<keyword evidence="5" id="KW-1185">Reference proteome</keyword>
<dbReference type="AlphaFoldDB" id="A0A1H3FF82"/>
<dbReference type="PROSITE" id="PS51186">
    <property type="entry name" value="GNAT"/>
    <property type="match status" value="1"/>
</dbReference>
<gene>
    <name evidence="4" type="ORF">SAMN05444340_101389</name>
</gene>
<dbReference type="Proteomes" id="UP000199286">
    <property type="component" value="Unassembled WGS sequence"/>
</dbReference>
<dbReference type="RefSeq" id="WP_089878347.1">
    <property type="nucleotide sequence ID" value="NZ_FNPF01000001.1"/>
</dbReference>
<evidence type="ECO:0000256" key="1">
    <source>
        <dbReference type="ARBA" id="ARBA00022679"/>
    </source>
</evidence>
<keyword evidence="1 4" id="KW-0808">Transferase</keyword>
<evidence type="ECO:0000259" key="3">
    <source>
        <dbReference type="PROSITE" id="PS51186"/>
    </source>
</evidence>
<reference evidence="4 5" key="1">
    <citation type="submission" date="2016-10" db="EMBL/GenBank/DDBJ databases">
        <authorList>
            <person name="de Groot N.N."/>
        </authorList>
    </citation>
    <scope>NUCLEOTIDE SEQUENCE [LARGE SCALE GENOMIC DNA]</scope>
    <source>
        <strain evidence="4 5">DSM 26880</strain>
    </source>
</reference>
<dbReference type="Gene3D" id="3.40.630.30">
    <property type="match status" value="1"/>
</dbReference>
<dbReference type="SUPFAM" id="SSF55729">
    <property type="entry name" value="Acyl-CoA N-acyltransferases (Nat)"/>
    <property type="match status" value="1"/>
</dbReference>
<evidence type="ECO:0000256" key="2">
    <source>
        <dbReference type="ARBA" id="ARBA00023315"/>
    </source>
</evidence>
<dbReference type="GO" id="GO:0016747">
    <property type="term" value="F:acyltransferase activity, transferring groups other than amino-acyl groups"/>
    <property type="evidence" value="ECO:0007669"/>
    <property type="project" value="InterPro"/>
</dbReference>
<dbReference type="InterPro" id="IPR016181">
    <property type="entry name" value="Acyl_CoA_acyltransferase"/>
</dbReference>
<dbReference type="InterPro" id="IPR000182">
    <property type="entry name" value="GNAT_dom"/>
</dbReference>
<dbReference type="PANTHER" id="PTHR43877">
    <property type="entry name" value="AMINOALKYLPHOSPHONATE N-ACETYLTRANSFERASE-RELATED-RELATED"/>
    <property type="match status" value="1"/>
</dbReference>
<dbReference type="CDD" id="cd04301">
    <property type="entry name" value="NAT_SF"/>
    <property type="match status" value="1"/>
</dbReference>
<protein>
    <submittedName>
        <fullName evidence="4">Putative acetyltransferase</fullName>
    </submittedName>
</protein>
<dbReference type="Pfam" id="PF00583">
    <property type="entry name" value="Acetyltransf_1"/>
    <property type="match status" value="1"/>
</dbReference>
<accession>A0A1H3FF82</accession>
<evidence type="ECO:0000313" key="5">
    <source>
        <dbReference type="Proteomes" id="UP000199286"/>
    </source>
</evidence>
<dbReference type="OrthoDB" id="9803233at2"/>
<evidence type="ECO:0000313" key="4">
    <source>
        <dbReference type="EMBL" id="SDX89535.1"/>
    </source>
</evidence>
<dbReference type="InterPro" id="IPR050832">
    <property type="entry name" value="Bact_Acetyltransf"/>
</dbReference>
<organism evidence="4 5">
    <name type="scientific">Citreimonas salinaria</name>
    <dbReference type="NCBI Taxonomy" id="321339"/>
    <lineage>
        <taxon>Bacteria</taxon>
        <taxon>Pseudomonadati</taxon>
        <taxon>Pseudomonadota</taxon>
        <taxon>Alphaproteobacteria</taxon>
        <taxon>Rhodobacterales</taxon>
        <taxon>Roseobacteraceae</taxon>
        <taxon>Citreimonas</taxon>
    </lineage>
</organism>
<dbReference type="PANTHER" id="PTHR43877:SF5">
    <property type="entry name" value="BLL8307 PROTEIN"/>
    <property type="match status" value="1"/>
</dbReference>
<name>A0A1H3FF82_9RHOB</name>
<keyword evidence="2" id="KW-0012">Acyltransferase</keyword>
<dbReference type="EMBL" id="FNPF01000001">
    <property type="protein sequence ID" value="SDX89535.1"/>
    <property type="molecule type" value="Genomic_DNA"/>
</dbReference>
<feature type="domain" description="N-acetyltransferase" evidence="3">
    <location>
        <begin position="1"/>
        <end position="148"/>
    </location>
</feature>